<feature type="transmembrane region" description="Helical" evidence="5">
    <location>
        <begin position="142"/>
        <end position="167"/>
    </location>
</feature>
<accession>A0A2M9ZSJ1</accession>
<dbReference type="SUPFAM" id="SSF144091">
    <property type="entry name" value="Rhomboid-like"/>
    <property type="match status" value="1"/>
</dbReference>
<evidence type="ECO:0008006" key="10">
    <source>
        <dbReference type="Google" id="ProtNLM"/>
    </source>
</evidence>
<dbReference type="EMBL" id="NPDY01000001">
    <property type="protein sequence ID" value="PJZ71526.1"/>
    <property type="molecule type" value="Genomic_DNA"/>
</dbReference>
<dbReference type="InterPro" id="IPR035952">
    <property type="entry name" value="Rhomboid-like_sf"/>
</dbReference>
<dbReference type="EMBL" id="NPDZ01000001">
    <property type="protein sequence ID" value="PJZ75058.1"/>
    <property type="molecule type" value="Genomic_DNA"/>
</dbReference>
<dbReference type="GO" id="GO:0016020">
    <property type="term" value="C:membrane"/>
    <property type="evidence" value="ECO:0007669"/>
    <property type="project" value="UniProtKB-SubCell"/>
</dbReference>
<dbReference type="Proteomes" id="UP000231990">
    <property type="component" value="Unassembled WGS sequence"/>
</dbReference>
<feature type="transmembrane region" description="Helical" evidence="5">
    <location>
        <begin position="97"/>
        <end position="122"/>
    </location>
</feature>
<dbReference type="AlphaFoldDB" id="A0A2M9ZSJ1"/>
<dbReference type="Proteomes" id="UP000231962">
    <property type="component" value="Unassembled WGS sequence"/>
</dbReference>
<keyword evidence="2 5" id="KW-0812">Transmembrane</keyword>
<evidence type="ECO:0000313" key="9">
    <source>
        <dbReference type="Proteomes" id="UP000231990"/>
    </source>
</evidence>
<organism evidence="7 9">
    <name type="scientific">Leptospira perolatii</name>
    <dbReference type="NCBI Taxonomy" id="2023191"/>
    <lineage>
        <taxon>Bacteria</taxon>
        <taxon>Pseudomonadati</taxon>
        <taxon>Spirochaetota</taxon>
        <taxon>Spirochaetia</taxon>
        <taxon>Leptospirales</taxon>
        <taxon>Leptospiraceae</taxon>
        <taxon>Leptospira</taxon>
    </lineage>
</organism>
<dbReference type="RefSeq" id="WP_100712510.1">
    <property type="nucleotide sequence ID" value="NZ_NPDY01000001.1"/>
</dbReference>
<evidence type="ECO:0000313" key="7">
    <source>
        <dbReference type="EMBL" id="PJZ75058.1"/>
    </source>
</evidence>
<keyword evidence="8" id="KW-1185">Reference proteome</keyword>
<evidence type="ECO:0000313" key="6">
    <source>
        <dbReference type="EMBL" id="PJZ71526.1"/>
    </source>
</evidence>
<feature type="transmembrane region" description="Helical" evidence="5">
    <location>
        <begin position="12"/>
        <end position="34"/>
    </location>
</feature>
<gene>
    <name evidence="6" type="ORF">CH360_03300</name>
    <name evidence="7" type="ORF">CH373_03305</name>
</gene>
<evidence type="ECO:0000256" key="2">
    <source>
        <dbReference type="ARBA" id="ARBA00022692"/>
    </source>
</evidence>
<evidence type="ECO:0000256" key="5">
    <source>
        <dbReference type="SAM" id="Phobius"/>
    </source>
</evidence>
<comment type="subcellular location">
    <subcellularLocation>
        <location evidence="1">Membrane</location>
        <topology evidence="1">Multi-pass membrane protein</topology>
    </subcellularLocation>
</comment>
<keyword evidence="3 5" id="KW-1133">Transmembrane helix</keyword>
<proteinExistence type="predicted"/>
<protein>
    <recommendedName>
        <fullName evidence="10">Rhomboid family intramembrane serine protease</fullName>
    </recommendedName>
</protein>
<evidence type="ECO:0000313" key="8">
    <source>
        <dbReference type="Proteomes" id="UP000231962"/>
    </source>
</evidence>
<feature type="transmembrane region" description="Helical" evidence="5">
    <location>
        <begin position="179"/>
        <end position="197"/>
    </location>
</feature>
<feature type="transmembrane region" description="Helical" evidence="5">
    <location>
        <begin position="66"/>
        <end position="85"/>
    </location>
</feature>
<evidence type="ECO:0000256" key="4">
    <source>
        <dbReference type="ARBA" id="ARBA00023136"/>
    </source>
</evidence>
<evidence type="ECO:0000256" key="1">
    <source>
        <dbReference type="ARBA" id="ARBA00004141"/>
    </source>
</evidence>
<evidence type="ECO:0000256" key="3">
    <source>
        <dbReference type="ARBA" id="ARBA00022989"/>
    </source>
</evidence>
<name>A0A2M9ZSJ1_9LEPT</name>
<dbReference type="OrthoDB" id="9778756at2"/>
<keyword evidence="4 5" id="KW-0472">Membrane</keyword>
<comment type="caution">
    <text evidence="7">The sequence shown here is derived from an EMBL/GenBank/DDBJ whole genome shotgun (WGS) entry which is preliminary data.</text>
</comment>
<reference evidence="8 9" key="1">
    <citation type="submission" date="2017-07" db="EMBL/GenBank/DDBJ databases">
        <title>Leptospira spp. isolated from tropical soils.</title>
        <authorList>
            <person name="Thibeaux R."/>
            <person name="Iraola G."/>
            <person name="Ferres I."/>
            <person name="Bierque E."/>
            <person name="Girault D."/>
            <person name="Soupe-Gilbert M.-E."/>
            <person name="Picardeau M."/>
            <person name="Goarant C."/>
        </authorList>
    </citation>
    <scope>NUCLEOTIDE SEQUENCE [LARGE SCALE GENOMIC DNA]</scope>
    <source>
        <strain evidence="7 9">FH1-B-B1</strain>
        <strain evidence="6 8">FH1-B-C1</strain>
    </source>
</reference>
<sequence length="263" mass="30313">MKRAFYNFVNKYAVENLAGYFVVLTGVISAYSLWREPGFAQINAMTVGKGDWLSVLFYIFRVDSSFFGNPWLGLILYLYFFFFLGRMLEEDLGVPKFNLYILVGILQTTLGAIASVYYPLAIDESLFYSSVFLAVAYRYPEYQIYILLVFPIRIKWLGLLSAAILLISRIYSVSVLGSFLPFLGMILGLSNLLLFYGRDFVLDLRGNMRKQVRMTKYEGSSAIHRCTICGITENENRQMDFRYCVECGDHEYCSDHLSNHEHI</sequence>